<dbReference type="EMBL" id="VIKT02000014">
    <property type="protein sequence ID" value="NHF63411.1"/>
    <property type="molecule type" value="Genomic_DNA"/>
</dbReference>
<sequence>MTHVTTDPSTPRRVDLADLAQRSVALIERLQHPQGAYPASPTFSAYRGYSWFRDGAFIADAMSAAGAAESASRFFDWCDRMLAEHSDEVAEIVAAEAAGTPLPDDRMLPTRFTLDGSAGDDDWWDFQTDGYGTWVWAAVSHARRHGLNLERWAPGIRLSVDYLLATAHRPCYDWWEEHRDEVHVSTLGCIVAGLEAAADAHVLPAATAARARTTAAECRALIIERGTHEGHLAKWLGASAVDASLAAVIAPLGVIDATSTLGLVSIRAIDDALTVDGGVHRYLDDTFFGGGQWPLLSCMLGLAYAAAGDTERAQAQLEWAARTETAEGFLPEQVGDHLLAPEREREWIDRWGPVATPLLWSHAMVVRLAVELGVAGAADTSATATGPEEPS</sequence>
<keyword evidence="2" id="KW-0378">Hydrolase</keyword>
<dbReference type="InterPro" id="IPR012341">
    <property type="entry name" value="6hp_glycosidase-like_sf"/>
</dbReference>
<evidence type="ECO:0000259" key="1">
    <source>
        <dbReference type="Pfam" id="PF00723"/>
    </source>
</evidence>
<evidence type="ECO:0000313" key="2">
    <source>
        <dbReference type="EMBL" id="NHF63411.1"/>
    </source>
</evidence>
<protein>
    <submittedName>
        <fullName evidence="2">Glycoside hydrolase family 15</fullName>
    </submittedName>
</protein>
<dbReference type="RefSeq" id="WP_152583814.1">
    <property type="nucleotide sequence ID" value="NZ_VIKT02000014.1"/>
</dbReference>
<dbReference type="GO" id="GO:0004553">
    <property type="term" value="F:hydrolase activity, hydrolyzing O-glycosyl compounds"/>
    <property type="evidence" value="ECO:0007669"/>
    <property type="project" value="UniProtKB-ARBA"/>
</dbReference>
<dbReference type="Proteomes" id="UP000818266">
    <property type="component" value="Unassembled WGS sequence"/>
</dbReference>
<accession>A0A9E5JQS8</accession>
<keyword evidence="3" id="KW-1185">Reference proteome</keyword>
<comment type="caution">
    <text evidence="2">The sequence shown here is derived from an EMBL/GenBank/DDBJ whole genome shotgun (WGS) entry which is preliminary data.</text>
</comment>
<dbReference type="AlphaFoldDB" id="A0A9E5JQS8"/>
<dbReference type="PANTHER" id="PTHR31616">
    <property type="entry name" value="TREHALASE"/>
    <property type="match status" value="1"/>
</dbReference>
<organism evidence="2 3">
    <name type="scientific">Microcella pacifica</name>
    <dbReference type="NCBI Taxonomy" id="2591847"/>
    <lineage>
        <taxon>Bacteria</taxon>
        <taxon>Bacillati</taxon>
        <taxon>Actinomycetota</taxon>
        <taxon>Actinomycetes</taxon>
        <taxon>Micrococcales</taxon>
        <taxon>Microbacteriaceae</taxon>
        <taxon>Microcella</taxon>
    </lineage>
</organism>
<dbReference type="PANTHER" id="PTHR31616:SF0">
    <property type="entry name" value="GLUCAN 1,4-ALPHA-GLUCOSIDASE"/>
    <property type="match status" value="1"/>
</dbReference>
<feature type="domain" description="GH15-like" evidence="1">
    <location>
        <begin position="21"/>
        <end position="299"/>
    </location>
</feature>
<evidence type="ECO:0000313" key="3">
    <source>
        <dbReference type="Proteomes" id="UP000818266"/>
    </source>
</evidence>
<gene>
    <name evidence="2" type="ORF">FK219_009205</name>
</gene>
<dbReference type="InterPro" id="IPR011613">
    <property type="entry name" value="GH15-like"/>
</dbReference>
<dbReference type="Pfam" id="PF00723">
    <property type="entry name" value="Glyco_hydro_15"/>
    <property type="match status" value="1"/>
</dbReference>
<reference evidence="2 3" key="2">
    <citation type="submission" date="2020-03" db="EMBL/GenBank/DDBJ databases">
        <title>Chryseoglobus sp. isolated from a deep-sea seamount.</title>
        <authorList>
            <person name="Zhang D.-C."/>
        </authorList>
    </citation>
    <scope>NUCLEOTIDE SEQUENCE [LARGE SCALE GENOMIC DNA]</scope>
    <source>
        <strain evidence="2 3">KN1116</strain>
    </source>
</reference>
<dbReference type="Gene3D" id="1.50.10.10">
    <property type="match status" value="1"/>
</dbReference>
<reference evidence="2 3" key="1">
    <citation type="submission" date="2019-06" db="EMBL/GenBank/DDBJ databases">
        <authorList>
            <person name="De-Chao Zhang Q."/>
        </authorList>
    </citation>
    <scope>NUCLEOTIDE SEQUENCE [LARGE SCALE GENOMIC DNA]</scope>
    <source>
        <strain evidence="2 3">KN1116</strain>
    </source>
</reference>
<dbReference type="OrthoDB" id="3902805at2"/>
<dbReference type="SUPFAM" id="SSF48208">
    <property type="entry name" value="Six-hairpin glycosidases"/>
    <property type="match status" value="1"/>
</dbReference>
<name>A0A9E5JQS8_9MICO</name>
<dbReference type="InterPro" id="IPR008928">
    <property type="entry name" value="6-hairpin_glycosidase_sf"/>
</dbReference>
<proteinExistence type="predicted"/>
<dbReference type="GO" id="GO:0005975">
    <property type="term" value="P:carbohydrate metabolic process"/>
    <property type="evidence" value="ECO:0007669"/>
    <property type="project" value="InterPro"/>
</dbReference>